<reference evidence="18" key="9">
    <citation type="submission" date="2021-10" db="EMBL/GenBank/DDBJ databases">
        <title>Collection of gut derived symbiotic bacterial strains cultured from healthy donors.</title>
        <authorList>
            <person name="Lin H."/>
            <person name="Littmann E."/>
            <person name="Claire K."/>
            <person name="Pamer E."/>
        </authorList>
    </citation>
    <scope>NUCLEOTIDE SEQUENCE</scope>
    <source>
        <strain evidence="18">MSK.22.92</strain>
    </source>
</reference>
<evidence type="ECO:0000313" key="27">
    <source>
        <dbReference type="EMBL" id="RGW37177.1"/>
    </source>
</evidence>
<dbReference type="RefSeq" id="WP_015516850.1">
    <property type="nucleotide sequence ID" value="NZ_CP100127.1"/>
</dbReference>
<dbReference type="EMBL" id="CYXM01000006">
    <property type="protein sequence ID" value="CUM99781.1"/>
    <property type="molecule type" value="Genomic_DNA"/>
</dbReference>
<evidence type="ECO:0000313" key="54">
    <source>
        <dbReference type="Proteomes" id="UP000286341"/>
    </source>
</evidence>
<keyword evidence="8 10" id="KW-0472">Membrane</keyword>
<evidence type="ECO:0000259" key="11">
    <source>
        <dbReference type="PROSITE" id="PS50928"/>
    </source>
</evidence>
<evidence type="ECO:0000313" key="36">
    <source>
        <dbReference type="EMBL" id="TYL54772.1"/>
    </source>
</evidence>
<dbReference type="Proteomes" id="UP001197741">
    <property type="component" value="Unassembled WGS sequence"/>
</dbReference>
<evidence type="ECO:0000313" key="57">
    <source>
        <dbReference type="Proteomes" id="UP000324327"/>
    </source>
</evidence>
<dbReference type="Proteomes" id="UP001197684">
    <property type="component" value="Unassembled WGS sequence"/>
</dbReference>
<dbReference type="GO" id="GO:0015031">
    <property type="term" value="P:protein transport"/>
    <property type="evidence" value="ECO:0007669"/>
    <property type="project" value="UniProtKB-KW"/>
</dbReference>
<evidence type="ECO:0000313" key="45">
    <source>
        <dbReference type="Proteomes" id="UP000260970"/>
    </source>
</evidence>
<evidence type="ECO:0000313" key="31">
    <source>
        <dbReference type="EMBL" id="RHA15479.1"/>
    </source>
</evidence>
<evidence type="ECO:0000313" key="50">
    <source>
        <dbReference type="Proteomes" id="UP000283765"/>
    </source>
</evidence>
<evidence type="ECO:0000313" key="38">
    <source>
        <dbReference type="Proteomes" id="UP000049472"/>
    </source>
</evidence>
<dbReference type="Proteomes" id="UP000260758">
    <property type="component" value="Unassembled WGS sequence"/>
</dbReference>
<dbReference type="GO" id="GO:0055085">
    <property type="term" value="P:transmembrane transport"/>
    <property type="evidence" value="ECO:0007669"/>
    <property type="project" value="InterPro"/>
</dbReference>
<evidence type="ECO:0000313" key="48">
    <source>
        <dbReference type="Proteomes" id="UP000283501"/>
    </source>
</evidence>
<feature type="transmembrane region" description="Helical" evidence="10">
    <location>
        <begin position="319"/>
        <end position="339"/>
    </location>
</feature>
<evidence type="ECO:0000256" key="2">
    <source>
        <dbReference type="ARBA" id="ARBA00022448"/>
    </source>
</evidence>
<keyword evidence="4 10" id="KW-0812">Transmembrane</keyword>
<evidence type="ECO:0000313" key="19">
    <source>
        <dbReference type="EMBL" id="MDB8018775.1"/>
    </source>
</evidence>
<dbReference type="EMBL" id="QSEN01000046">
    <property type="protein sequence ID" value="RGZ73675.1"/>
    <property type="molecule type" value="Genomic_DNA"/>
</dbReference>
<evidence type="ECO:0000313" key="15">
    <source>
        <dbReference type="EMBL" id="CUP45783.1"/>
    </source>
</evidence>
<evidence type="ECO:0000313" key="40">
    <source>
        <dbReference type="Proteomes" id="UP000095602"/>
    </source>
</evidence>
<dbReference type="EMBL" id="QSTP01000009">
    <property type="protein sequence ID" value="RGM71139.1"/>
    <property type="molecule type" value="Genomic_DNA"/>
</dbReference>
<reference evidence="16" key="8">
    <citation type="submission" date="2021-10" db="EMBL/GenBank/DDBJ databases">
        <title>Collection of gut derived symbiotic bacterial strains cultured from healthy donors.</title>
        <authorList>
            <person name="Lin H."/>
            <person name="Littmann E."/>
            <person name="Kohout C."/>
            <person name="Pamer E.G."/>
        </authorList>
    </citation>
    <scope>NUCLEOTIDE SEQUENCE</scope>
    <source>
        <strain evidence="17">DFI.7.28A</strain>
        <strain evidence="16">DFI.9.42</strain>
    </source>
</reference>
<dbReference type="GO" id="GO:0005886">
    <property type="term" value="C:plasma membrane"/>
    <property type="evidence" value="ECO:0007669"/>
    <property type="project" value="UniProtKB-SubCell"/>
</dbReference>
<dbReference type="Proteomes" id="UP000286181">
    <property type="component" value="Unassembled WGS sequence"/>
</dbReference>
<evidence type="ECO:0000313" key="20">
    <source>
        <dbReference type="EMBL" id="MSC61206.1"/>
    </source>
</evidence>
<dbReference type="GO" id="GO:0015833">
    <property type="term" value="P:peptide transport"/>
    <property type="evidence" value="ECO:0007669"/>
    <property type="project" value="UniProtKB-KW"/>
</dbReference>
<feature type="transmembrane region" description="Helical" evidence="10">
    <location>
        <begin position="136"/>
        <end position="161"/>
    </location>
</feature>
<evidence type="ECO:0000313" key="12">
    <source>
        <dbReference type="EMBL" id="CRL34257.1"/>
    </source>
</evidence>
<dbReference type="Proteomes" id="UP000283501">
    <property type="component" value="Unassembled WGS sequence"/>
</dbReference>
<keyword evidence="7 10" id="KW-1133">Transmembrane helix</keyword>
<evidence type="ECO:0000313" key="58">
    <source>
        <dbReference type="Proteomes" id="UP000465607"/>
    </source>
</evidence>
<evidence type="ECO:0000313" key="56">
    <source>
        <dbReference type="Proteomes" id="UP000324325"/>
    </source>
</evidence>
<proteinExistence type="inferred from homology"/>
<evidence type="ECO:0000313" key="32">
    <source>
        <dbReference type="EMBL" id="RHD96613.1"/>
    </source>
</evidence>
<evidence type="ECO:0000313" key="22">
    <source>
        <dbReference type="EMBL" id="PWE82800.1"/>
    </source>
</evidence>
<feature type="transmembrane region" description="Helical" evidence="10">
    <location>
        <begin position="289"/>
        <end position="307"/>
    </location>
</feature>
<evidence type="ECO:0000313" key="18">
    <source>
        <dbReference type="EMBL" id="MCC2745933.1"/>
    </source>
</evidence>
<dbReference type="OrthoDB" id="9797852at2"/>
<evidence type="ECO:0000313" key="43">
    <source>
        <dbReference type="Proteomes" id="UP000260642"/>
    </source>
</evidence>
<dbReference type="Proteomes" id="UP000095602">
    <property type="component" value="Unassembled WGS sequence"/>
</dbReference>
<dbReference type="Proteomes" id="UP000260642">
    <property type="component" value="Unassembled WGS sequence"/>
</dbReference>
<dbReference type="AlphaFoldDB" id="A0A0M6WDM8"/>
<dbReference type="Proteomes" id="UP001197847">
    <property type="component" value="Unassembled WGS sequence"/>
</dbReference>
<organism evidence="12 38">
    <name type="scientific">Agathobacter rectalis</name>
    <dbReference type="NCBI Taxonomy" id="39491"/>
    <lineage>
        <taxon>Bacteria</taxon>
        <taxon>Bacillati</taxon>
        <taxon>Bacillota</taxon>
        <taxon>Clostridia</taxon>
        <taxon>Lachnospirales</taxon>
        <taxon>Lachnospiraceae</taxon>
        <taxon>Agathobacter</taxon>
    </lineage>
</organism>
<evidence type="ECO:0000313" key="26">
    <source>
        <dbReference type="EMBL" id="RGU26592.1"/>
    </source>
</evidence>
<dbReference type="PANTHER" id="PTHR43386">
    <property type="entry name" value="OLIGOPEPTIDE TRANSPORT SYSTEM PERMEASE PROTEIN APPC"/>
    <property type="match status" value="1"/>
</dbReference>
<dbReference type="Proteomes" id="UP000324325">
    <property type="component" value="Unassembled WGS sequence"/>
</dbReference>
<accession>A0A0M6WDM8</accession>
<dbReference type="EMBL" id="JRFS01000035">
    <property type="protein sequence ID" value="PWE82800.1"/>
    <property type="molecule type" value="Genomic_DNA"/>
</dbReference>
<dbReference type="EMBL" id="CYYW01000016">
    <property type="protein sequence ID" value="CUO40220.1"/>
    <property type="molecule type" value="Genomic_DNA"/>
</dbReference>
<protein>
    <submittedName>
        <fullName evidence="16 20">ABC transporter permease</fullName>
    </submittedName>
    <submittedName>
        <fullName evidence="13">Oligopeptide transport system permease protein oppC</fullName>
    </submittedName>
    <submittedName>
        <fullName evidence="22">Peptide ABC transporter permease</fullName>
    </submittedName>
</protein>
<dbReference type="Proteomes" id="UP000283431">
    <property type="component" value="Unassembled WGS sequence"/>
</dbReference>
<evidence type="ECO:0000313" key="47">
    <source>
        <dbReference type="Proteomes" id="UP000283431"/>
    </source>
</evidence>
<dbReference type="Proteomes" id="UP000266698">
    <property type="component" value="Unassembled WGS sequence"/>
</dbReference>
<dbReference type="Proteomes" id="UP000285209">
    <property type="component" value="Unassembled WGS sequence"/>
</dbReference>
<dbReference type="Proteomes" id="UP000283683">
    <property type="component" value="Unassembled WGS sequence"/>
</dbReference>
<evidence type="ECO:0000313" key="35">
    <source>
        <dbReference type="EMBL" id="RHL79984.1"/>
    </source>
</evidence>
<evidence type="ECO:0000313" key="52">
    <source>
        <dbReference type="Proteomes" id="UP000285209"/>
    </source>
</evidence>
<dbReference type="Proteomes" id="UP000245905">
    <property type="component" value="Unassembled WGS sequence"/>
</dbReference>
<evidence type="ECO:0000313" key="33">
    <source>
        <dbReference type="EMBL" id="RHF02426.1"/>
    </source>
</evidence>
<dbReference type="Proteomes" id="UP000286341">
    <property type="component" value="Unassembled WGS sequence"/>
</dbReference>
<keyword evidence="2 10" id="KW-0813">Transport</keyword>
<feature type="transmembrane region" description="Helical" evidence="10">
    <location>
        <begin position="213"/>
        <end position="232"/>
    </location>
</feature>
<evidence type="ECO:0000313" key="34">
    <source>
        <dbReference type="EMBL" id="RHL05557.1"/>
    </source>
</evidence>
<dbReference type="EMBL" id="QSFB01000003">
    <property type="protein sequence ID" value="RHA15479.1"/>
    <property type="molecule type" value="Genomic_DNA"/>
</dbReference>
<dbReference type="EMBL" id="WKQV01000006">
    <property type="protein sequence ID" value="MSD26801.1"/>
    <property type="molecule type" value="Genomic_DNA"/>
</dbReference>
<dbReference type="EMBL" id="QSUG01000007">
    <property type="protein sequence ID" value="RGN23007.1"/>
    <property type="molecule type" value="Genomic_DNA"/>
</dbReference>
<feature type="transmembrane region" description="Helical" evidence="10">
    <location>
        <begin position="173"/>
        <end position="193"/>
    </location>
</feature>
<evidence type="ECO:0000313" key="59">
    <source>
        <dbReference type="Proteomes" id="UP000479563"/>
    </source>
</evidence>
<keyword evidence="38" id="KW-1185">Reference proteome</keyword>
<evidence type="ECO:0000256" key="8">
    <source>
        <dbReference type="ARBA" id="ARBA00023136"/>
    </source>
</evidence>
<dbReference type="EMBL" id="VSTG01000037">
    <property type="protein sequence ID" value="TYL54772.1"/>
    <property type="molecule type" value="Genomic_DNA"/>
</dbReference>
<dbReference type="CDD" id="cd06261">
    <property type="entry name" value="TM_PBP2"/>
    <property type="match status" value="1"/>
</dbReference>
<evidence type="ECO:0000313" key="39">
    <source>
        <dbReference type="Proteomes" id="UP000095384"/>
    </source>
</evidence>
<evidence type="ECO:0000313" key="51">
    <source>
        <dbReference type="Proteomes" id="UP000284835"/>
    </source>
</evidence>
<dbReference type="EMBL" id="JAJCJQ010000003">
    <property type="protein sequence ID" value="MCB6960060.1"/>
    <property type="molecule type" value="Genomic_DNA"/>
</dbReference>
<evidence type="ECO:0000313" key="41">
    <source>
        <dbReference type="Proteomes" id="UP000095673"/>
    </source>
</evidence>
<feature type="transmembrane region" description="Helical" evidence="10">
    <location>
        <begin position="263"/>
        <end position="283"/>
    </location>
</feature>
<dbReference type="EMBL" id="QSDV01000046">
    <property type="protein sequence ID" value="RGZ14466.1"/>
    <property type="molecule type" value="Genomic_DNA"/>
</dbReference>
<dbReference type="Proteomes" id="UP000260970">
    <property type="component" value="Unassembled WGS sequence"/>
</dbReference>
<name>A0A0M6WDM8_9FIRM</name>
<dbReference type="EMBL" id="WKQP01000027">
    <property type="protein sequence ID" value="MSC61206.1"/>
    <property type="molecule type" value="Genomic_DNA"/>
</dbReference>
<evidence type="ECO:0000313" key="16">
    <source>
        <dbReference type="EMBL" id="MCB6939159.1"/>
    </source>
</evidence>
<evidence type="ECO:0000313" key="30">
    <source>
        <dbReference type="EMBL" id="RGZ73675.1"/>
    </source>
</evidence>
<reference evidence="56 57" key="6">
    <citation type="submission" date="2019-08" db="EMBL/GenBank/DDBJ databases">
        <authorList>
            <person name="Duncan S."/>
            <person name="Walker A."/>
        </authorList>
    </citation>
    <scope>NUCLEOTIDE SEQUENCE [LARGE SCALE GENOMIC DNA]</scope>
    <source>
        <strain evidence="36 56">L2-21</strain>
        <strain evidence="37 57">T3WBe13</strain>
    </source>
</reference>
<dbReference type="EMBL" id="QRPB01000006">
    <property type="protein sequence ID" value="RHL79984.1"/>
    <property type="molecule type" value="Genomic_DNA"/>
</dbReference>
<dbReference type="Gene3D" id="1.10.3720.10">
    <property type="entry name" value="MetI-like"/>
    <property type="match status" value="1"/>
</dbReference>
<dbReference type="EMBL" id="JAJCJK010000020">
    <property type="protein sequence ID" value="MCB6939159.1"/>
    <property type="molecule type" value="Genomic_DNA"/>
</dbReference>
<evidence type="ECO:0000256" key="1">
    <source>
        <dbReference type="ARBA" id="ARBA00004651"/>
    </source>
</evidence>
<dbReference type="Pfam" id="PF12911">
    <property type="entry name" value="OppC_N"/>
    <property type="match status" value="1"/>
</dbReference>
<feature type="domain" description="ABC transmembrane type-1" evidence="11">
    <location>
        <begin position="134"/>
        <end position="339"/>
    </location>
</feature>
<dbReference type="EMBL" id="CZAJ01000054">
    <property type="protein sequence ID" value="CUP45783.1"/>
    <property type="molecule type" value="Genomic_DNA"/>
</dbReference>
<dbReference type="Proteomes" id="UP001212823">
    <property type="component" value="Unassembled WGS sequence"/>
</dbReference>
<evidence type="ECO:0000256" key="9">
    <source>
        <dbReference type="ARBA" id="ARBA00024202"/>
    </source>
</evidence>
<evidence type="ECO:0000313" key="29">
    <source>
        <dbReference type="EMBL" id="RGZ14466.1"/>
    </source>
</evidence>
<evidence type="ECO:0000313" key="17">
    <source>
        <dbReference type="EMBL" id="MCB6960060.1"/>
    </source>
</evidence>
<evidence type="ECO:0000313" key="46">
    <source>
        <dbReference type="Proteomes" id="UP000266698"/>
    </source>
</evidence>
<evidence type="ECO:0000313" key="49">
    <source>
        <dbReference type="Proteomes" id="UP000283683"/>
    </source>
</evidence>
<dbReference type="Proteomes" id="UP000286581">
    <property type="component" value="Unassembled WGS sequence"/>
</dbReference>
<feature type="transmembrane region" description="Helical" evidence="10">
    <location>
        <begin position="56"/>
        <end position="75"/>
    </location>
</feature>
<evidence type="ECO:0000313" key="25">
    <source>
        <dbReference type="EMBL" id="RGN23007.1"/>
    </source>
</evidence>
<dbReference type="EMBL" id="QSJS01000004">
    <property type="protein sequence ID" value="RHD96613.1"/>
    <property type="molecule type" value="Genomic_DNA"/>
</dbReference>
<reference evidence="56 57" key="7">
    <citation type="submission" date="2019-09" db="EMBL/GenBank/DDBJ databases">
        <title>Strain-level analysis of Eubacterium rectale using genomes from metagenomes.</title>
        <authorList>
            <person name="Karcher N."/>
            <person name="Segata N."/>
        </authorList>
    </citation>
    <scope>NUCLEOTIDE SEQUENCE [LARGE SCALE GENOMIC DNA]</scope>
    <source>
        <strain evidence="36 56">L2-21</strain>
        <strain evidence="37 57">T3WBe13</strain>
    </source>
</reference>
<evidence type="ECO:0000313" key="53">
    <source>
        <dbReference type="Proteomes" id="UP000286181"/>
    </source>
</evidence>
<evidence type="ECO:0000256" key="10">
    <source>
        <dbReference type="RuleBase" id="RU363032"/>
    </source>
</evidence>
<dbReference type="InterPro" id="IPR050366">
    <property type="entry name" value="BP-dependent_transpt_permease"/>
</dbReference>
<dbReference type="Proteomes" id="UP000095673">
    <property type="component" value="Unassembled WGS sequence"/>
</dbReference>
<dbReference type="EMBL" id="JAJFBX010000002">
    <property type="protein sequence ID" value="MCC2745933.1"/>
    <property type="molecule type" value="Genomic_DNA"/>
</dbReference>
<sequence length="352" mass="38452">MKDNMKRAPFSTQIDLSKFDMKDFAKASDEEKRQQEVMGESTTFFKDGLKRLRKNPLAMGSIIVLVLLILVILLAPKIVPYGYADIVKGAQNLGPFQYSDAEQAQIDAGEKLFPHIFGTDELGRDYFIRVVYGARVSLGVGVFASLLVLIIGIIYGSVSGFCGGKVDMVMMRIVDIIYSLPDMLLIILLAVVLNEVLTPVIKGTVLSKLGVNMIALFIVFGLLYWVGMARLIRGQILTIKQNEYILAAKCIGTSSARTIRKHILPNCLSVIIITTALQIPSAIFTESYLSFIGLGVSAPMPSLGSLANTARGGLQSYPLRLIFPALTICIIVLTLNLIGDGLRDAFDPKLSK</sequence>
<dbReference type="Proteomes" id="UP000283765">
    <property type="component" value="Unassembled WGS sequence"/>
</dbReference>
<dbReference type="EMBL" id="VSTF01000008">
    <property type="protein sequence ID" value="TYL59144.1"/>
    <property type="molecule type" value="Genomic_DNA"/>
</dbReference>
<dbReference type="PANTHER" id="PTHR43386:SF24">
    <property type="entry name" value="OLIGOPEPTIDE TRANSPORT SYSTEM PERMEASE PROTEIN AMID"/>
    <property type="match status" value="1"/>
</dbReference>
<evidence type="ECO:0000256" key="7">
    <source>
        <dbReference type="ARBA" id="ARBA00022989"/>
    </source>
</evidence>
<reference evidence="58 59" key="5">
    <citation type="journal article" date="2019" name="Nat. Med.">
        <title>A library of human gut bacterial isolates paired with longitudinal multiomics data enables mechanistic microbiome research.</title>
        <authorList>
            <person name="Poyet M."/>
            <person name="Groussin M."/>
            <person name="Gibbons S.M."/>
            <person name="Avila-Pacheco J."/>
            <person name="Jiang X."/>
            <person name="Kearney S.M."/>
            <person name="Perrotta A.R."/>
            <person name="Berdy B."/>
            <person name="Zhao S."/>
            <person name="Lieberman T.D."/>
            <person name="Swanson P.K."/>
            <person name="Smith M."/>
            <person name="Roesemann S."/>
            <person name="Alexander J.E."/>
            <person name="Rich S.A."/>
            <person name="Livny J."/>
            <person name="Vlamakis H."/>
            <person name="Clish C."/>
            <person name="Bullock K."/>
            <person name="Deik A."/>
            <person name="Scott J."/>
            <person name="Pierce K.A."/>
            <person name="Xavier R.J."/>
            <person name="Alm E.J."/>
        </authorList>
    </citation>
    <scope>NUCLEOTIDE SEQUENCE [LARGE SCALE GENOMIC DNA]</scope>
    <source>
        <strain evidence="20 59">BIOML-A11</strain>
        <strain evidence="21 58">BIOML-A5</strain>
    </source>
</reference>
<keyword evidence="5" id="KW-0571">Peptide transport</keyword>
<evidence type="ECO:0000256" key="6">
    <source>
        <dbReference type="ARBA" id="ARBA00022927"/>
    </source>
</evidence>
<dbReference type="EMBL" id="JAQLYE010000023">
    <property type="protein sequence ID" value="MDB8018775.1"/>
    <property type="molecule type" value="Genomic_DNA"/>
</dbReference>
<dbReference type="EMBL" id="QSKY01000017">
    <property type="protein sequence ID" value="RHF02426.1"/>
    <property type="molecule type" value="Genomic_DNA"/>
</dbReference>
<evidence type="ECO:0000313" key="13">
    <source>
        <dbReference type="EMBL" id="CUM99781.1"/>
    </source>
</evidence>
<dbReference type="Proteomes" id="UP000324327">
    <property type="component" value="Unassembled WGS sequence"/>
</dbReference>
<evidence type="ECO:0000256" key="3">
    <source>
        <dbReference type="ARBA" id="ARBA00022475"/>
    </source>
</evidence>
<keyword evidence="6" id="KW-0653">Protein transport</keyword>
<reference evidence="12" key="2">
    <citation type="submission" date="2015-05" db="EMBL/GenBank/DDBJ databases">
        <authorList>
            <person name="Wang D.B."/>
            <person name="Wang M."/>
        </authorList>
    </citation>
    <scope>NUCLEOTIDE SEQUENCE [LARGE SCALE GENOMIC DNA]</scope>
    <source>
        <strain evidence="12">T1-815</strain>
    </source>
</reference>
<evidence type="ECO:0000313" key="21">
    <source>
        <dbReference type="EMBL" id="MSD26801.1"/>
    </source>
</evidence>
<dbReference type="InterPro" id="IPR025966">
    <property type="entry name" value="OppC_N"/>
</dbReference>
<dbReference type="InterPro" id="IPR000515">
    <property type="entry name" value="MetI-like"/>
</dbReference>
<comment type="similarity">
    <text evidence="9">Belongs to the binding-protein-dependent transport system permease family. OppBC subfamily.</text>
</comment>
<reference evidence="19" key="10">
    <citation type="submission" date="2023-01" db="EMBL/GenBank/DDBJ databases">
        <title>Human gut microbiome strain richness.</title>
        <authorList>
            <person name="Chen-Liaw A."/>
        </authorList>
    </citation>
    <scope>NUCLEOTIDE SEQUENCE</scope>
    <source>
        <strain evidence="19">1001283st1_D2_1001283B150209_150212</strain>
    </source>
</reference>
<dbReference type="EMBL" id="QSOB01000006">
    <property type="protein sequence ID" value="RGI69127.1"/>
    <property type="molecule type" value="Genomic_DNA"/>
</dbReference>
<evidence type="ECO:0000313" key="28">
    <source>
        <dbReference type="EMBL" id="RGW88488.1"/>
    </source>
</evidence>
<dbReference type="Proteomes" id="UP000095384">
    <property type="component" value="Unassembled WGS sequence"/>
</dbReference>
<keyword evidence="3" id="KW-1003">Cell membrane</keyword>
<dbReference type="EMBL" id="QROF01000004">
    <property type="protein sequence ID" value="RHL05557.1"/>
    <property type="molecule type" value="Genomic_DNA"/>
</dbReference>
<dbReference type="PROSITE" id="PS50928">
    <property type="entry name" value="ABC_TM1"/>
    <property type="match status" value="1"/>
</dbReference>
<dbReference type="EMBL" id="QSAE01000069">
    <property type="protein sequence ID" value="RGW37177.1"/>
    <property type="molecule type" value="Genomic_DNA"/>
</dbReference>
<evidence type="ECO:0000313" key="37">
    <source>
        <dbReference type="EMBL" id="TYL59144.1"/>
    </source>
</evidence>
<dbReference type="EMBL" id="CVRQ01000010">
    <property type="protein sequence ID" value="CRL34257.1"/>
    <property type="molecule type" value="Genomic_DNA"/>
</dbReference>
<dbReference type="SUPFAM" id="SSF161098">
    <property type="entry name" value="MetI-like"/>
    <property type="match status" value="1"/>
</dbReference>
<dbReference type="InterPro" id="IPR035906">
    <property type="entry name" value="MetI-like_sf"/>
</dbReference>
<dbReference type="Proteomes" id="UP000479563">
    <property type="component" value="Unassembled WGS sequence"/>
</dbReference>
<gene>
    <name evidence="13" type="primary">oppC</name>
    <name evidence="35" type="ORF">DW001_06470</name>
    <name evidence="34" type="ORF">DW038_06540</name>
    <name evidence="33" type="ORF">DW703_11330</name>
    <name evidence="32" type="ORF">DW775_04545</name>
    <name evidence="31" type="ORF">DW948_03410</name>
    <name evidence="30" type="ORF">DW975_15000</name>
    <name evidence="28" type="ORF">DWV45_03705</name>
    <name evidence="27" type="ORF">DWV78_14205</name>
    <name evidence="26" type="ORF">DWW89_04750</name>
    <name evidence="29" type="ORF">DXA03_14405</name>
    <name evidence="25" type="ORF">DXB72_08255</name>
    <name evidence="24" type="ORF">DXB99_09550</name>
    <name evidence="23" type="ORF">DXD95_05570</name>
    <name evidence="14" type="ORF">ERS852417_02220</name>
    <name evidence="15" type="ORF">ERS852497_02918</name>
    <name evidence="13" type="ORF">ERS852580_01500</name>
    <name evidence="37" type="ORF">FYL31_08615</name>
    <name evidence="36" type="ORF">FYL37_15380</name>
    <name evidence="20" type="ORF">GKE07_13605</name>
    <name evidence="21" type="ORF">GKE44_06460</name>
    <name evidence="22" type="ORF">LD38_13585</name>
    <name evidence="16" type="ORF">LIZ56_12185</name>
    <name evidence="17" type="ORF">LIZ82_04005</name>
    <name evidence="18" type="ORF">LK487_02565</name>
    <name evidence="19" type="ORF">PNE45_12140</name>
    <name evidence="12" type="ORF">T1815_07921</name>
</gene>
<evidence type="ECO:0000313" key="14">
    <source>
        <dbReference type="EMBL" id="CUO40220.1"/>
    </source>
</evidence>
<evidence type="ECO:0000313" key="23">
    <source>
        <dbReference type="EMBL" id="RGI69127.1"/>
    </source>
</evidence>
<reference evidence="22 42" key="1">
    <citation type="submission" date="2014-09" db="EMBL/GenBank/DDBJ databases">
        <title>Butyrate-producing bacteria isolated from human gut.</title>
        <authorList>
            <person name="Zhang Q."/>
            <person name="Zhao L."/>
        </authorList>
    </citation>
    <scope>NUCLEOTIDE SEQUENCE [LARGE SCALE GENOMIC DNA]</scope>
    <source>
        <strain evidence="22 42">R22</strain>
    </source>
</reference>
<comment type="subcellular location">
    <subcellularLocation>
        <location evidence="1 10">Cell membrane</location>
        <topology evidence="1 10">Multi-pass membrane protein</topology>
    </subcellularLocation>
</comment>
<reference evidence="43 44" key="4">
    <citation type="submission" date="2018-08" db="EMBL/GenBank/DDBJ databases">
        <title>A genome reference for cultivated species of the human gut microbiota.</title>
        <authorList>
            <person name="Zou Y."/>
            <person name="Xue W."/>
            <person name="Luo G."/>
        </authorList>
    </citation>
    <scope>NUCLEOTIDE SEQUENCE [LARGE SCALE GENOMIC DNA]</scope>
    <source>
        <strain evidence="28 49">AF06-19</strain>
        <strain evidence="27 55">AF12-8</strain>
        <strain evidence="26 50">AF17-27</strain>
        <strain evidence="35 46">AF36-2BH</strain>
        <strain evidence="34 53">AF39-14AC</strain>
        <strain evidence="33 48">AM26-2LB</strain>
        <strain evidence="32 51">AM30-13AC</strain>
        <strain evidence="31 54">AM44-1AT</strain>
        <strain evidence="30 47">AM48-7</strain>
        <strain evidence="29 52">AM54-25XD</strain>
        <strain evidence="25 45">OM05-6AA</strain>
        <strain evidence="24 44">OM07-13</strain>
        <strain evidence="23 43">TM10-3</strain>
    </source>
</reference>
<evidence type="ECO:0000256" key="5">
    <source>
        <dbReference type="ARBA" id="ARBA00022856"/>
    </source>
</evidence>
<dbReference type="EMBL" id="QRXR01000006">
    <property type="protein sequence ID" value="RGU26592.1"/>
    <property type="molecule type" value="Genomic_DNA"/>
</dbReference>
<evidence type="ECO:0000313" key="44">
    <source>
        <dbReference type="Proteomes" id="UP000260758"/>
    </source>
</evidence>
<dbReference type="Proteomes" id="UP000049472">
    <property type="component" value="Unassembled WGS sequence"/>
</dbReference>
<dbReference type="Proteomes" id="UP000284835">
    <property type="component" value="Unassembled WGS sequence"/>
</dbReference>
<evidence type="ECO:0000313" key="42">
    <source>
        <dbReference type="Proteomes" id="UP000245905"/>
    </source>
</evidence>
<dbReference type="Proteomes" id="UP000465607">
    <property type="component" value="Unassembled WGS sequence"/>
</dbReference>
<dbReference type="EMBL" id="QSAZ01000003">
    <property type="protein sequence ID" value="RGW88488.1"/>
    <property type="molecule type" value="Genomic_DNA"/>
</dbReference>
<evidence type="ECO:0000256" key="4">
    <source>
        <dbReference type="ARBA" id="ARBA00022692"/>
    </source>
</evidence>
<evidence type="ECO:0000313" key="24">
    <source>
        <dbReference type="EMBL" id="RGM71139.1"/>
    </source>
</evidence>
<reference evidence="38" key="3">
    <citation type="submission" date="2015-05" db="EMBL/GenBank/DDBJ databases">
        <authorList>
            <consortium name="Pathogen Informatics"/>
        </authorList>
    </citation>
    <scope>NUCLEOTIDE SEQUENCE [LARGE SCALE GENOMIC DNA]</scope>
    <source>
        <strain evidence="14 39">2789STDY5608860</strain>
        <strain evidence="15 40">2789STDY5834884</strain>
        <strain evidence="13 41">2789STDY5834968</strain>
        <strain evidence="38">T1-815</strain>
    </source>
</reference>
<dbReference type="Pfam" id="PF00528">
    <property type="entry name" value="BPD_transp_1"/>
    <property type="match status" value="1"/>
</dbReference>
<evidence type="ECO:0000313" key="55">
    <source>
        <dbReference type="Proteomes" id="UP000286581"/>
    </source>
</evidence>